<evidence type="ECO:0000313" key="1">
    <source>
        <dbReference type="EMBL" id="CAK9204702.1"/>
    </source>
</evidence>
<dbReference type="Proteomes" id="UP001497512">
    <property type="component" value="Chromosome 14"/>
</dbReference>
<organism evidence="1 2">
    <name type="scientific">Sphagnum troendelagicum</name>
    <dbReference type="NCBI Taxonomy" id="128251"/>
    <lineage>
        <taxon>Eukaryota</taxon>
        <taxon>Viridiplantae</taxon>
        <taxon>Streptophyta</taxon>
        <taxon>Embryophyta</taxon>
        <taxon>Bryophyta</taxon>
        <taxon>Sphagnophytina</taxon>
        <taxon>Sphagnopsida</taxon>
        <taxon>Sphagnales</taxon>
        <taxon>Sphagnaceae</taxon>
        <taxon>Sphagnum</taxon>
    </lineage>
</organism>
<protein>
    <submittedName>
        <fullName evidence="1">Uncharacterized protein</fullName>
    </submittedName>
</protein>
<dbReference type="PANTHER" id="PTHR31934:SF5">
    <property type="entry name" value="OS05G0557900 PROTEIN"/>
    <property type="match status" value="1"/>
</dbReference>
<proteinExistence type="predicted"/>
<dbReference type="PANTHER" id="PTHR31934">
    <property type="entry name" value="ALPHA/BETA-HYDROLASES SUPERFAMILY PROTEIN"/>
    <property type="match status" value="1"/>
</dbReference>
<evidence type="ECO:0000313" key="2">
    <source>
        <dbReference type="Proteomes" id="UP001497512"/>
    </source>
</evidence>
<feature type="non-terminal residue" evidence="1">
    <location>
        <position position="158"/>
    </location>
</feature>
<dbReference type="EMBL" id="OZ019906">
    <property type="protein sequence ID" value="CAK9204702.1"/>
    <property type="molecule type" value="Genomic_DNA"/>
</dbReference>
<keyword evidence="2" id="KW-1185">Reference proteome</keyword>
<reference evidence="1" key="1">
    <citation type="submission" date="2024-02" db="EMBL/GenBank/DDBJ databases">
        <authorList>
            <consortium name="ELIXIR-Norway"/>
            <consortium name="Elixir Norway"/>
        </authorList>
    </citation>
    <scope>NUCLEOTIDE SEQUENCE</scope>
</reference>
<name>A0ABP0TUA5_9BRYO</name>
<accession>A0ABP0TUA5</accession>
<sequence>GGVDAAAGYSMFWPKLKDKVVGLVLVQSPYGGNPIAPDILCEGQIADVETCLMEVLICKIIKGDLKALEEFTHEKSKEFKAMYSLPSDLLSQCMQRQAEHQGLSLLCLTLPIGTSIVAKNNRTGRLFSRHPKTPCSYPSICSHGHLRSAPGTQLWGKE</sequence>
<gene>
    <name evidence="1" type="ORF">CSSPTR1EN2_LOCUS7518</name>
</gene>